<dbReference type="Proteomes" id="UP001605036">
    <property type="component" value="Unassembled WGS sequence"/>
</dbReference>
<evidence type="ECO:0000313" key="2">
    <source>
        <dbReference type="Proteomes" id="UP001605036"/>
    </source>
</evidence>
<evidence type="ECO:0000313" key="1">
    <source>
        <dbReference type="EMBL" id="KAL2608752.1"/>
    </source>
</evidence>
<sequence>MKSPIRSKKSKVDEVETLIVPEVDEAFEPSQWELMDARAKVTTILKQFFYLEQYFRVKYEKGESRAIEDGGRQKNRPDLSAGDYLRAKNCCLNQSSCVVGEIKGVCIGQEFRYEEEL</sequence>
<gene>
    <name evidence="1" type="ORF">R1flu_027325</name>
</gene>
<proteinExistence type="predicted"/>
<reference evidence="1 2" key="1">
    <citation type="submission" date="2024-09" db="EMBL/GenBank/DDBJ databases">
        <title>Chromosome-scale assembly of Riccia fluitans.</title>
        <authorList>
            <person name="Paukszto L."/>
            <person name="Sawicki J."/>
            <person name="Karawczyk K."/>
            <person name="Piernik-Szablinska J."/>
            <person name="Szczecinska M."/>
            <person name="Mazdziarz M."/>
        </authorList>
    </citation>
    <scope>NUCLEOTIDE SEQUENCE [LARGE SCALE GENOMIC DNA]</scope>
    <source>
        <strain evidence="1">Rf_01</strain>
        <tissue evidence="1">Aerial parts of the thallus</tissue>
    </source>
</reference>
<dbReference type="EMBL" id="JBHFFA010000008">
    <property type="protein sequence ID" value="KAL2608752.1"/>
    <property type="molecule type" value="Genomic_DNA"/>
</dbReference>
<name>A0ABD1XIG4_9MARC</name>
<organism evidence="1 2">
    <name type="scientific">Riccia fluitans</name>
    <dbReference type="NCBI Taxonomy" id="41844"/>
    <lineage>
        <taxon>Eukaryota</taxon>
        <taxon>Viridiplantae</taxon>
        <taxon>Streptophyta</taxon>
        <taxon>Embryophyta</taxon>
        <taxon>Marchantiophyta</taxon>
        <taxon>Marchantiopsida</taxon>
        <taxon>Marchantiidae</taxon>
        <taxon>Marchantiales</taxon>
        <taxon>Ricciaceae</taxon>
        <taxon>Riccia</taxon>
    </lineage>
</organism>
<accession>A0ABD1XIG4</accession>
<keyword evidence="2" id="KW-1185">Reference proteome</keyword>
<protein>
    <submittedName>
        <fullName evidence="1">Uncharacterized protein</fullName>
    </submittedName>
</protein>
<dbReference type="AlphaFoldDB" id="A0ABD1XIG4"/>
<comment type="caution">
    <text evidence="1">The sequence shown here is derived from an EMBL/GenBank/DDBJ whole genome shotgun (WGS) entry which is preliminary data.</text>
</comment>